<dbReference type="InterPro" id="IPR036770">
    <property type="entry name" value="Ankyrin_rpt-contain_sf"/>
</dbReference>
<organism evidence="1 2">
    <name type="scientific">Halteria grandinella</name>
    <dbReference type="NCBI Taxonomy" id="5974"/>
    <lineage>
        <taxon>Eukaryota</taxon>
        <taxon>Sar</taxon>
        <taxon>Alveolata</taxon>
        <taxon>Ciliophora</taxon>
        <taxon>Intramacronucleata</taxon>
        <taxon>Spirotrichea</taxon>
        <taxon>Stichotrichia</taxon>
        <taxon>Sporadotrichida</taxon>
        <taxon>Halteriidae</taxon>
        <taxon>Halteria</taxon>
    </lineage>
</organism>
<keyword evidence="2" id="KW-1185">Reference proteome</keyword>
<comment type="caution">
    <text evidence="1">The sequence shown here is derived from an EMBL/GenBank/DDBJ whole genome shotgun (WGS) entry which is preliminary data.</text>
</comment>
<accession>A0A8J8NRC2</accession>
<dbReference type="AlphaFoldDB" id="A0A8J8NRC2"/>
<dbReference type="Proteomes" id="UP000785679">
    <property type="component" value="Unassembled WGS sequence"/>
</dbReference>
<dbReference type="EMBL" id="RRYP01009680">
    <property type="protein sequence ID" value="TNV78894.1"/>
    <property type="molecule type" value="Genomic_DNA"/>
</dbReference>
<dbReference type="SUPFAM" id="SSF48403">
    <property type="entry name" value="Ankyrin repeat"/>
    <property type="match status" value="1"/>
</dbReference>
<dbReference type="PANTHER" id="PTHR24118">
    <property type="entry name" value="POTE ANKYRIN DOMAIN"/>
    <property type="match status" value="1"/>
</dbReference>
<protein>
    <recommendedName>
        <fullName evidence="3">Ankyrin repeat domain-containing protein</fullName>
    </recommendedName>
</protein>
<dbReference type="OrthoDB" id="20872at2759"/>
<name>A0A8J8NRC2_HALGN</name>
<proteinExistence type="predicted"/>
<dbReference type="SMART" id="SM00248">
    <property type="entry name" value="ANK"/>
    <property type="match status" value="2"/>
</dbReference>
<dbReference type="Gene3D" id="1.25.40.20">
    <property type="entry name" value="Ankyrin repeat-containing domain"/>
    <property type="match status" value="1"/>
</dbReference>
<reference evidence="1" key="1">
    <citation type="submission" date="2019-06" db="EMBL/GenBank/DDBJ databases">
        <authorList>
            <person name="Zheng W."/>
        </authorList>
    </citation>
    <scope>NUCLEOTIDE SEQUENCE</scope>
    <source>
        <strain evidence="1">QDHG01</strain>
    </source>
</reference>
<evidence type="ECO:0000313" key="1">
    <source>
        <dbReference type="EMBL" id="TNV78894.1"/>
    </source>
</evidence>
<dbReference type="InterPro" id="IPR002110">
    <property type="entry name" value="Ankyrin_rpt"/>
</dbReference>
<evidence type="ECO:0000313" key="2">
    <source>
        <dbReference type="Proteomes" id="UP000785679"/>
    </source>
</evidence>
<dbReference type="Pfam" id="PF12796">
    <property type="entry name" value="Ank_2"/>
    <property type="match status" value="1"/>
</dbReference>
<gene>
    <name evidence="1" type="ORF">FGO68_gene8737</name>
</gene>
<evidence type="ECO:0008006" key="3">
    <source>
        <dbReference type="Google" id="ProtNLM"/>
    </source>
</evidence>
<dbReference type="PANTHER" id="PTHR24118:SF99">
    <property type="entry name" value="POTE ANKYRIN DOMAIN FAMILY MEMBER 3C-RELATED"/>
    <property type="match status" value="1"/>
</dbReference>
<sequence>MTTLHSKSSQQIKQIQQERLPSTRRILRALPSAIIEGDLEKVKKLADQLEKHVIKGEDDQSSGNLLSSAPINKFGWTSLHAACYYGKLDIVRFLCQSQSADPNAKNFNGWNALIFAVMGYALQMHGSDGGTHSVDVIKFLLSSTSVDYLAADKSGNTATYYAQSIDQTGVLSESLKSQIKLRQNPAPATVDL</sequence>